<organism evidence="1 2">
    <name type="scientific">Sphaerobolus stellatus (strain SS14)</name>
    <dbReference type="NCBI Taxonomy" id="990650"/>
    <lineage>
        <taxon>Eukaryota</taxon>
        <taxon>Fungi</taxon>
        <taxon>Dikarya</taxon>
        <taxon>Basidiomycota</taxon>
        <taxon>Agaricomycotina</taxon>
        <taxon>Agaricomycetes</taxon>
        <taxon>Phallomycetidae</taxon>
        <taxon>Geastrales</taxon>
        <taxon>Sphaerobolaceae</taxon>
        <taxon>Sphaerobolus</taxon>
    </lineage>
</organism>
<accession>A0A0C9VBK5</accession>
<dbReference type="AlphaFoldDB" id="A0A0C9VBK5"/>
<proteinExistence type="predicted"/>
<sequence>MPAFTILLSQSEAQVAYLFRLDPSSPSKLTQELVNALLMASLLLSHRLQLVAIRQYGHFTPSPSPPTPTPVIRDIPERPSREGVALLFPEFAEDRNSHDSHATEIQPEVEIEGETFPNDIGRYNQWTLRPVYDWSIGFPNQNMMEEAANVDELQASEGEDNDAVMDEDAYFNSSWIEDGVGILKYQYASV</sequence>
<dbReference type="EMBL" id="KN837195">
    <property type="protein sequence ID" value="KIJ34870.1"/>
    <property type="molecule type" value="Genomic_DNA"/>
</dbReference>
<evidence type="ECO:0000313" key="1">
    <source>
        <dbReference type="EMBL" id="KIJ34870.1"/>
    </source>
</evidence>
<dbReference type="HOGENOM" id="CLU_1428810_0_0_1"/>
<protein>
    <submittedName>
        <fullName evidence="1">Uncharacterized protein</fullName>
    </submittedName>
</protein>
<dbReference type="Proteomes" id="UP000054279">
    <property type="component" value="Unassembled WGS sequence"/>
</dbReference>
<keyword evidence="2" id="KW-1185">Reference proteome</keyword>
<reference evidence="1 2" key="1">
    <citation type="submission" date="2014-06" db="EMBL/GenBank/DDBJ databases">
        <title>Evolutionary Origins and Diversification of the Mycorrhizal Mutualists.</title>
        <authorList>
            <consortium name="DOE Joint Genome Institute"/>
            <consortium name="Mycorrhizal Genomics Consortium"/>
            <person name="Kohler A."/>
            <person name="Kuo A."/>
            <person name="Nagy L.G."/>
            <person name="Floudas D."/>
            <person name="Copeland A."/>
            <person name="Barry K.W."/>
            <person name="Cichocki N."/>
            <person name="Veneault-Fourrey C."/>
            <person name="LaButti K."/>
            <person name="Lindquist E.A."/>
            <person name="Lipzen A."/>
            <person name="Lundell T."/>
            <person name="Morin E."/>
            <person name="Murat C."/>
            <person name="Riley R."/>
            <person name="Ohm R."/>
            <person name="Sun H."/>
            <person name="Tunlid A."/>
            <person name="Henrissat B."/>
            <person name="Grigoriev I.V."/>
            <person name="Hibbett D.S."/>
            <person name="Martin F."/>
        </authorList>
    </citation>
    <scope>NUCLEOTIDE SEQUENCE [LARGE SCALE GENOMIC DNA]</scope>
    <source>
        <strain evidence="1 2">SS14</strain>
    </source>
</reference>
<gene>
    <name evidence="1" type="ORF">M422DRAFT_51804</name>
</gene>
<evidence type="ECO:0000313" key="2">
    <source>
        <dbReference type="Proteomes" id="UP000054279"/>
    </source>
</evidence>
<name>A0A0C9VBK5_SPHS4</name>